<accession>A0A7J4YSE2</accession>
<dbReference type="EMBL" id="VWAG01000006">
    <property type="protein sequence ID" value="KAA5258973.1"/>
    <property type="molecule type" value="Genomic_DNA"/>
</dbReference>
<reference evidence="3 4" key="1">
    <citation type="journal article" date="2019" name="Nat. Med.">
        <title>A library of human gut bacterial isolates paired with longitudinal multiomics data enables mechanistic microbiome research.</title>
        <authorList>
            <person name="Poyet M."/>
            <person name="Groussin M."/>
            <person name="Gibbons S.M."/>
            <person name="Avila-Pacheco J."/>
            <person name="Jiang X."/>
            <person name="Kearney S.M."/>
            <person name="Perrotta A.R."/>
            <person name="Berdy B."/>
            <person name="Zhao S."/>
            <person name="Lieberman T.D."/>
            <person name="Swanson P.K."/>
            <person name="Smith M."/>
            <person name="Roesemann S."/>
            <person name="Alexander J.E."/>
            <person name="Rich S.A."/>
            <person name="Livny J."/>
            <person name="Vlamakis H."/>
            <person name="Clish C."/>
            <person name="Bullock K."/>
            <person name="Deik A."/>
            <person name="Scott J."/>
            <person name="Pierce K.A."/>
            <person name="Xavier R.J."/>
            <person name="Alm E.J."/>
        </authorList>
    </citation>
    <scope>NUCLEOTIDE SEQUENCE [LARGE SCALE GENOMIC DNA]</scope>
    <source>
        <strain evidence="2 4">BIOML-A2</strain>
        <strain evidence="1 3">BIOML-A6</strain>
    </source>
</reference>
<name>A0A7J4YSE2_9BACE</name>
<dbReference type="Proteomes" id="UP000440198">
    <property type="component" value="Unassembled WGS sequence"/>
</dbReference>
<comment type="caution">
    <text evidence="1">The sequence shown here is derived from an EMBL/GenBank/DDBJ whole genome shotgun (WGS) entry which is preliminary data.</text>
</comment>
<proteinExistence type="predicted"/>
<evidence type="ECO:0000313" key="2">
    <source>
        <dbReference type="EMBL" id="KAA5258973.1"/>
    </source>
</evidence>
<dbReference type="GeneID" id="92988494"/>
<dbReference type="AlphaFoldDB" id="A0A7J4YSE2"/>
<evidence type="ECO:0000313" key="4">
    <source>
        <dbReference type="Proteomes" id="UP000440198"/>
    </source>
</evidence>
<evidence type="ECO:0000313" key="3">
    <source>
        <dbReference type="Proteomes" id="UP000421791"/>
    </source>
</evidence>
<protein>
    <submittedName>
        <fullName evidence="1">Uncharacterized protein</fullName>
    </submittedName>
</protein>
<sequence>MAKIKMKQHANTYEVLTNAGFTPSQPLQYRKVLATSEQGRKYTLEVSNNQKTTLFNVDGYIITKGQKCDKLILVDKNEEGDDETWNEIFVELKGKDVSHAIDQIRETLKNPLFAHPSNKIIKARIVAASFPANKSNPIMEKAKKEFAASPYFCELRGMKNGQKDKI</sequence>
<dbReference type="Proteomes" id="UP000421791">
    <property type="component" value="Unassembled WGS sequence"/>
</dbReference>
<dbReference type="EMBL" id="VWAK01000004">
    <property type="protein sequence ID" value="KAA5232001.1"/>
    <property type="molecule type" value="Genomic_DNA"/>
</dbReference>
<organism evidence="1 3">
    <name type="scientific">Bacteroides finegoldii</name>
    <dbReference type="NCBI Taxonomy" id="338188"/>
    <lineage>
        <taxon>Bacteria</taxon>
        <taxon>Pseudomonadati</taxon>
        <taxon>Bacteroidota</taxon>
        <taxon>Bacteroidia</taxon>
        <taxon>Bacteroidales</taxon>
        <taxon>Bacteroidaceae</taxon>
        <taxon>Bacteroides</taxon>
    </lineage>
</organism>
<keyword evidence="4" id="KW-1185">Reference proteome</keyword>
<evidence type="ECO:0000313" key="1">
    <source>
        <dbReference type="EMBL" id="KAA5232001.1"/>
    </source>
</evidence>
<dbReference type="RefSeq" id="WP_007753096.1">
    <property type="nucleotide sequence ID" value="NZ_CATZIF010000017.1"/>
</dbReference>
<gene>
    <name evidence="2" type="ORF">F2Z09_05375</name>
    <name evidence="1" type="ORF">F2Z22_04245</name>
</gene>